<accession>A0A0D7ARK5</accession>
<dbReference type="EMBL" id="KN881581">
    <property type="protein sequence ID" value="KIY53971.1"/>
    <property type="molecule type" value="Genomic_DNA"/>
</dbReference>
<feature type="region of interest" description="Disordered" evidence="2">
    <location>
        <begin position="263"/>
        <end position="293"/>
    </location>
</feature>
<evidence type="ECO:0000256" key="1">
    <source>
        <dbReference type="ARBA" id="ARBA00006888"/>
    </source>
</evidence>
<proteinExistence type="inferred from homology"/>
<dbReference type="GO" id="GO:0005829">
    <property type="term" value="C:cytosol"/>
    <property type="evidence" value="ECO:0007669"/>
    <property type="project" value="TreeGrafter"/>
</dbReference>
<protein>
    <submittedName>
        <fullName evidence="3">Uncharacterized protein</fullName>
    </submittedName>
</protein>
<feature type="compositionally biased region" description="Basic and acidic residues" evidence="2">
    <location>
        <begin position="320"/>
        <end position="338"/>
    </location>
</feature>
<feature type="compositionally biased region" description="Basic and acidic residues" evidence="2">
    <location>
        <begin position="12"/>
        <end position="22"/>
    </location>
</feature>
<dbReference type="PANTHER" id="PTHR31841">
    <property type="entry name" value="PROTEIN FAM72A-RELATED"/>
    <property type="match status" value="1"/>
</dbReference>
<dbReference type="Proteomes" id="UP000054144">
    <property type="component" value="Unassembled WGS sequence"/>
</dbReference>
<dbReference type="OrthoDB" id="2526683at2759"/>
<dbReference type="AlphaFoldDB" id="A0A0D7ARK5"/>
<dbReference type="Pfam" id="PF14976">
    <property type="entry name" value="YPEH2ZP"/>
    <property type="match status" value="1"/>
</dbReference>
<gene>
    <name evidence="3" type="ORF">FISHEDRAFT_32253</name>
</gene>
<evidence type="ECO:0000256" key="2">
    <source>
        <dbReference type="SAM" id="MobiDB-lite"/>
    </source>
</evidence>
<feature type="compositionally biased region" description="Low complexity" evidence="2">
    <location>
        <begin position="38"/>
        <end position="47"/>
    </location>
</feature>
<sequence>MPALELPVSSPDSRRSSHRRTEFTPSHGYLVNPPLPSTTPSLHPPIHTLNAPWHSQQHLHLFPPNTYISSNAPIPVAHKVWILDCRTCGMFLTNRGMKAVLLLRPNVALYSSDALPVNCSGSVSAPAVKSCMGVPLNPQRTCECLTQTLCCHGCGSPVGYMIVIPCTRCTSSVSANNRATNGHRFVFHSSEIVGTERHYVPDEPGVLQYELVAPQPFIPPVSRHSSEFLPTPPLETLDVSPSASVMDLAEDDDAPPYDLVYDNTSFHNPSSPSARRTRTYSGSPHETYPDTSKEVTPQFRKVKGGELLFWHHLARHGEIPAAHDDPRARSPARAKDPGKIICGR</sequence>
<organism evidence="3 4">
    <name type="scientific">Fistulina hepatica ATCC 64428</name>
    <dbReference type="NCBI Taxonomy" id="1128425"/>
    <lineage>
        <taxon>Eukaryota</taxon>
        <taxon>Fungi</taxon>
        <taxon>Dikarya</taxon>
        <taxon>Basidiomycota</taxon>
        <taxon>Agaricomycotina</taxon>
        <taxon>Agaricomycetes</taxon>
        <taxon>Agaricomycetidae</taxon>
        <taxon>Agaricales</taxon>
        <taxon>Fistulinaceae</taxon>
        <taxon>Fistulina</taxon>
    </lineage>
</organism>
<name>A0A0D7ARK5_9AGAR</name>
<dbReference type="InterPro" id="IPR026768">
    <property type="entry name" value="YPEH2ZP"/>
</dbReference>
<keyword evidence="4" id="KW-1185">Reference proteome</keyword>
<reference evidence="3 4" key="1">
    <citation type="journal article" date="2015" name="Fungal Genet. Biol.">
        <title>Evolution of novel wood decay mechanisms in Agaricales revealed by the genome sequences of Fistulina hepatica and Cylindrobasidium torrendii.</title>
        <authorList>
            <person name="Floudas D."/>
            <person name="Held B.W."/>
            <person name="Riley R."/>
            <person name="Nagy L.G."/>
            <person name="Koehler G."/>
            <person name="Ransdell A.S."/>
            <person name="Younus H."/>
            <person name="Chow J."/>
            <person name="Chiniquy J."/>
            <person name="Lipzen A."/>
            <person name="Tritt A."/>
            <person name="Sun H."/>
            <person name="Haridas S."/>
            <person name="LaButti K."/>
            <person name="Ohm R.A."/>
            <person name="Kues U."/>
            <person name="Blanchette R.A."/>
            <person name="Grigoriev I.V."/>
            <person name="Minto R.E."/>
            <person name="Hibbett D.S."/>
        </authorList>
    </citation>
    <scope>NUCLEOTIDE SEQUENCE [LARGE SCALE GENOMIC DNA]</scope>
    <source>
        <strain evidence="3 4">ATCC 64428</strain>
    </source>
</reference>
<feature type="region of interest" description="Disordered" evidence="2">
    <location>
        <begin position="320"/>
        <end position="344"/>
    </location>
</feature>
<dbReference type="PANTHER" id="PTHR31841:SF1">
    <property type="entry name" value="PROTEIN FAM72A-RELATED"/>
    <property type="match status" value="1"/>
</dbReference>
<feature type="compositionally biased region" description="Polar residues" evidence="2">
    <location>
        <begin position="263"/>
        <end position="284"/>
    </location>
</feature>
<comment type="similarity">
    <text evidence="1">Belongs to the FAM72 family.</text>
</comment>
<feature type="region of interest" description="Disordered" evidence="2">
    <location>
        <begin position="1"/>
        <end position="47"/>
    </location>
</feature>
<evidence type="ECO:0000313" key="3">
    <source>
        <dbReference type="EMBL" id="KIY53971.1"/>
    </source>
</evidence>
<evidence type="ECO:0000313" key="4">
    <source>
        <dbReference type="Proteomes" id="UP000054144"/>
    </source>
</evidence>